<organism evidence="1 2">
    <name type="scientific">Cetraspora pellucida</name>
    <dbReference type="NCBI Taxonomy" id="1433469"/>
    <lineage>
        <taxon>Eukaryota</taxon>
        <taxon>Fungi</taxon>
        <taxon>Fungi incertae sedis</taxon>
        <taxon>Mucoromycota</taxon>
        <taxon>Glomeromycotina</taxon>
        <taxon>Glomeromycetes</taxon>
        <taxon>Diversisporales</taxon>
        <taxon>Gigasporaceae</taxon>
        <taxon>Cetraspora</taxon>
    </lineage>
</organism>
<feature type="non-terminal residue" evidence="1">
    <location>
        <position position="986"/>
    </location>
</feature>
<sequence>MLNENDWLDFFDNENISENDQDKWQFSGLTIEECKTAIDNGWTNIDKIINYHIKHRNFKKINILKIKKSELDKSLDILENILDKNKNTFKTLPEDFENDNIIELNDDYLPKGAKQNDLLKAISDKRNTFRYKINEPNNEEDNDGLDSEEYKKILKSINETQEWKFEKWKNKVTPEFLNEFLADFLQREGDENLIEKNLNGWLKGDDPLQNQDKLTGYTLIDRPEQNIRVAEIQDSTFTEIIKKITISGAEVIQRESELDKSLAGTYLLPYVFNLINFVPEKLKNDDGTYNSDYFAKVKDTKDGKIPDVDGPGILPILTGGGKTTKLVRCLLTCIFPGKHIILITPNEELAADAENHHNTWLQYTNGVPYKCVIHGKEGELPYIVKNGDLASWVNGNKLLGYEKKKDDNDNLVDDKTKPIYEKETSGENGKSTLSILQLHHLVRYIACGKVIIKEVQDVKGHYKDHHESFDKVLLDVKKKLIDKENTIIIFDEAHFSNTSYQIIQPLVIRMGYNVLLMSATFPKKSFSISTSKPREVYSITKFADQTDWENEKTQIFFKTTENKYPRKTTGEEDTNADPLLISGLTPKQFKMLEESDIPFVIFDSTNSSAVTGITEGMPPGSLFIANVNHEMGFSPAIDNVILTGETQLKKLGRGIGAGRWIYDDPVTQFLSIASMVQQIGRVGRLTPGKAFLTTQRLKELKPSKDIIYHIISGIILPKSAKPMTVLNEKGYPFASTATDHEYQNLLWASIALPFKKDRSVESVMIGVKGDPRGTISSRVICPTYDNLPFPDVKDPNLWSLHTTGKIPPPELDLDNIKNIQLLIIKTKLRAIDMNSRPKIYIESKNSLIEKVWNLPSKKTDKIPSDKKEAIIEEIKGKEFINAIKWFTFYDEMKINVLRTILDDSFLENISENNITNDTNNLFSSIRRQVINEIDKSKLIDNEYYDTLIKNNKDELNSKYDILQKLRNDQLKYLDDYDTISLSIQNE</sequence>
<keyword evidence="2" id="KW-1185">Reference proteome</keyword>
<reference evidence="1" key="1">
    <citation type="submission" date="2021-06" db="EMBL/GenBank/DDBJ databases">
        <authorList>
            <person name="Kallberg Y."/>
            <person name="Tangrot J."/>
            <person name="Rosling A."/>
        </authorList>
    </citation>
    <scope>NUCLEOTIDE SEQUENCE</scope>
    <source>
        <strain evidence="1">28 12/20/2015</strain>
    </source>
</reference>
<comment type="caution">
    <text evidence="1">The sequence shown here is derived from an EMBL/GenBank/DDBJ whole genome shotgun (WGS) entry which is preliminary data.</text>
</comment>
<dbReference type="Proteomes" id="UP000789366">
    <property type="component" value="Unassembled WGS sequence"/>
</dbReference>
<evidence type="ECO:0000313" key="2">
    <source>
        <dbReference type="Proteomes" id="UP000789366"/>
    </source>
</evidence>
<accession>A0ACA9N9Y0</accession>
<dbReference type="EMBL" id="CAJVPW010012380">
    <property type="protein sequence ID" value="CAG8635000.1"/>
    <property type="molecule type" value="Genomic_DNA"/>
</dbReference>
<name>A0ACA9N9Y0_9GLOM</name>
<evidence type="ECO:0000313" key="1">
    <source>
        <dbReference type="EMBL" id="CAG8635000.1"/>
    </source>
</evidence>
<gene>
    <name evidence="1" type="ORF">SPELUC_LOCUS8351</name>
</gene>
<proteinExistence type="predicted"/>
<protein>
    <submittedName>
        <fullName evidence="1">15872_t:CDS:1</fullName>
    </submittedName>
</protein>